<evidence type="ECO:0000313" key="1">
    <source>
        <dbReference type="EMBL" id="RDB14865.1"/>
    </source>
</evidence>
<dbReference type="EMBL" id="LUEZ02000096">
    <property type="protein sequence ID" value="RDB14865.1"/>
    <property type="molecule type" value="Genomic_DNA"/>
</dbReference>
<dbReference type="AlphaFoldDB" id="A0A369J3A0"/>
<proteinExistence type="predicted"/>
<dbReference type="InParanoid" id="A0A369J3A0"/>
<gene>
    <name evidence="1" type="ORF">Hypma_016411</name>
</gene>
<sequence>MAQVQKFERTKPEQETTWYVSRREETLHSLEHSGPMLAKMRFDTVDGDFWQRNIFLQALMGFLERGVKTLEDSPWDVESLLAA</sequence>
<organism evidence="1 2">
    <name type="scientific">Hypsizygus marmoreus</name>
    <name type="common">White beech mushroom</name>
    <name type="synonym">Agaricus marmoreus</name>
    <dbReference type="NCBI Taxonomy" id="39966"/>
    <lineage>
        <taxon>Eukaryota</taxon>
        <taxon>Fungi</taxon>
        <taxon>Dikarya</taxon>
        <taxon>Basidiomycota</taxon>
        <taxon>Agaricomycotina</taxon>
        <taxon>Agaricomycetes</taxon>
        <taxon>Agaricomycetidae</taxon>
        <taxon>Agaricales</taxon>
        <taxon>Tricholomatineae</taxon>
        <taxon>Lyophyllaceae</taxon>
        <taxon>Hypsizygus</taxon>
    </lineage>
</organism>
<name>A0A369J3A0_HYPMA</name>
<comment type="caution">
    <text evidence="1">The sequence shown here is derived from an EMBL/GenBank/DDBJ whole genome shotgun (WGS) entry which is preliminary data.</text>
</comment>
<reference evidence="1" key="1">
    <citation type="submission" date="2018-04" db="EMBL/GenBank/DDBJ databases">
        <title>Whole genome sequencing of Hypsizygus marmoreus.</title>
        <authorList>
            <person name="Choi I.-G."/>
            <person name="Min B."/>
            <person name="Kim J.-G."/>
            <person name="Kim S."/>
            <person name="Oh Y.-L."/>
            <person name="Kong W.-S."/>
            <person name="Park H."/>
            <person name="Jeong J."/>
            <person name="Song E.-S."/>
        </authorList>
    </citation>
    <scope>NUCLEOTIDE SEQUENCE [LARGE SCALE GENOMIC DNA]</scope>
    <source>
        <strain evidence="1">51987-8</strain>
    </source>
</reference>
<accession>A0A369J3A0</accession>
<protein>
    <submittedName>
        <fullName evidence="1">Uncharacterized protein</fullName>
    </submittedName>
</protein>
<evidence type="ECO:0000313" key="2">
    <source>
        <dbReference type="Proteomes" id="UP000076154"/>
    </source>
</evidence>
<keyword evidence="2" id="KW-1185">Reference proteome</keyword>
<dbReference type="Proteomes" id="UP000076154">
    <property type="component" value="Unassembled WGS sequence"/>
</dbReference>